<dbReference type="AlphaFoldDB" id="A0A7Y7IGC4"/>
<organism evidence="2 3">
    <name type="scientific">Arthrobacter wenxiniae</name>
    <dbReference type="NCBI Taxonomy" id="2713570"/>
    <lineage>
        <taxon>Bacteria</taxon>
        <taxon>Bacillati</taxon>
        <taxon>Actinomycetota</taxon>
        <taxon>Actinomycetes</taxon>
        <taxon>Micrococcales</taxon>
        <taxon>Micrococcaceae</taxon>
        <taxon>Arthrobacter</taxon>
    </lineage>
</organism>
<dbReference type="PANTHER" id="PTHR41771:SF1">
    <property type="entry name" value="MEMBRANE PROTEIN"/>
    <property type="match status" value="1"/>
</dbReference>
<feature type="transmembrane region" description="Helical" evidence="1">
    <location>
        <begin position="118"/>
        <end position="141"/>
    </location>
</feature>
<dbReference type="Pfam" id="PF07907">
    <property type="entry name" value="YibE_F"/>
    <property type="match status" value="1"/>
</dbReference>
<proteinExistence type="predicted"/>
<dbReference type="InterPro" id="IPR012507">
    <property type="entry name" value="YibE_F"/>
</dbReference>
<keyword evidence="1" id="KW-1133">Transmembrane helix</keyword>
<protein>
    <submittedName>
        <fullName evidence="2">YibE/F family protein</fullName>
    </submittedName>
</protein>
<gene>
    <name evidence="2" type="ORF">G6034_07165</name>
</gene>
<keyword evidence="1" id="KW-0812">Transmembrane</keyword>
<dbReference type="Proteomes" id="UP000543556">
    <property type="component" value="Unassembled WGS sequence"/>
</dbReference>
<accession>A0A7Y7IGC4</accession>
<feature type="transmembrane region" description="Helical" evidence="1">
    <location>
        <begin position="6"/>
        <end position="24"/>
    </location>
</feature>
<name>A0A7Y7IGC4_9MICC</name>
<evidence type="ECO:0000256" key="1">
    <source>
        <dbReference type="SAM" id="Phobius"/>
    </source>
</evidence>
<dbReference type="EMBL" id="JAAMFM010000007">
    <property type="protein sequence ID" value="NVM94692.1"/>
    <property type="molecule type" value="Genomic_DNA"/>
</dbReference>
<feature type="transmembrane region" description="Helical" evidence="1">
    <location>
        <begin position="76"/>
        <end position="98"/>
    </location>
</feature>
<evidence type="ECO:0000313" key="2">
    <source>
        <dbReference type="EMBL" id="NVM94692.1"/>
    </source>
</evidence>
<keyword evidence="1" id="KW-0472">Membrane</keyword>
<dbReference type="PANTHER" id="PTHR41771">
    <property type="entry name" value="MEMBRANE PROTEIN-RELATED"/>
    <property type="match status" value="1"/>
</dbReference>
<sequence length="155" mass="16245">MDFVRTLPIGLLALVYAIVVVAVARWRGLRAMVGLGGFNDVTITQSSAVWELYELAPDTSARAPFTSAMRIGRDHIASTVHTIAFAYAGSALPGLILVSLHDRSLLEPLASSELAEEVVHILVGPIGLVPAIPVTTAVAVARVKATGRGAQPQPA</sequence>
<comment type="caution">
    <text evidence="2">The sequence shown here is derived from an EMBL/GenBank/DDBJ whole genome shotgun (WGS) entry which is preliminary data.</text>
</comment>
<keyword evidence="3" id="KW-1185">Reference proteome</keyword>
<reference evidence="2 3" key="1">
    <citation type="submission" date="2020-02" db="EMBL/GenBank/DDBJ databases">
        <title>Genome sequence of strain AETb3-4.</title>
        <authorList>
            <person name="Gao J."/>
            <person name="Zhang X."/>
        </authorList>
    </citation>
    <scope>NUCLEOTIDE SEQUENCE [LARGE SCALE GENOMIC DNA]</scope>
    <source>
        <strain evidence="2 3">AETb3-4</strain>
    </source>
</reference>
<evidence type="ECO:0000313" key="3">
    <source>
        <dbReference type="Proteomes" id="UP000543556"/>
    </source>
</evidence>